<gene>
    <name evidence="1" type="ORF">GCM10011360_17490</name>
</gene>
<reference evidence="2" key="1">
    <citation type="journal article" date="2019" name="Int. J. Syst. Evol. Microbiol.">
        <title>The Global Catalogue of Microorganisms (GCM) 10K type strain sequencing project: providing services to taxonomists for standard genome sequencing and annotation.</title>
        <authorList>
            <consortium name="The Broad Institute Genomics Platform"/>
            <consortium name="The Broad Institute Genome Sequencing Center for Infectious Disease"/>
            <person name="Wu L."/>
            <person name="Ma J."/>
        </authorList>
    </citation>
    <scope>NUCLEOTIDE SEQUENCE [LARGE SCALE GENOMIC DNA]</scope>
    <source>
        <strain evidence="2">CGMCC 1.12664</strain>
    </source>
</reference>
<evidence type="ECO:0000313" key="1">
    <source>
        <dbReference type="EMBL" id="GGE29935.1"/>
    </source>
</evidence>
<organism evidence="1 2">
    <name type="scientific">Primorskyibacter flagellatus</name>
    <dbReference type="NCBI Taxonomy" id="1387277"/>
    <lineage>
        <taxon>Bacteria</taxon>
        <taxon>Pseudomonadati</taxon>
        <taxon>Pseudomonadota</taxon>
        <taxon>Alphaproteobacteria</taxon>
        <taxon>Rhodobacterales</taxon>
        <taxon>Roseobacteraceae</taxon>
        <taxon>Primorskyibacter</taxon>
    </lineage>
</organism>
<protein>
    <submittedName>
        <fullName evidence="1">Uncharacterized protein</fullName>
    </submittedName>
</protein>
<evidence type="ECO:0000313" key="2">
    <source>
        <dbReference type="Proteomes" id="UP000612855"/>
    </source>
</evidence>
<accession>A0A917A650</accession>
<dbReference type="RefSeq" id="WP_188477266.1">
    <property type="nucleotide sequence ID" value="NZ_BMFJ01000001.1"/>
</dbReference>
<dbReference type="EMBL" id="BMFJ01000001">
    <property type="protein sequence ID" value="GGE29935.1"/>
    <property type="molecule type" value="Genomic_DNA"/>
</dbReference>
<comment type="caution">
    <text evidence="1">The sequence shown here is derived from an EMBL/GenBank/DDBJ whole genome shotgun (WGS) entry which is preliminary data.</text>
</comment>
<proteinExistence type="predicted"/>
<dbReference type="AlphaFoldDB" id="A0A917A650"/>
<sequence length="174" mass="19654">MTDAEFNLATADTEALVKKASELEIAGASSSWKDETLREKIREALGVDASEVEVEGAPRESEYFRIITTDFGTIAGVGLVHPKTKHVVHKDAFSSEWMIRDVSTAKDVLNLTPLDRMSVDLDEMDGDELKILMLKLGIRTQKKRMKRDDVVMLIKRELEKLVIEDDDDEDDDEE</sequence>
<name>A0A917A650_9RHOB</name>
<keyword evidence="2" id="KW-1185">Reference proteome</keyword>
<dbReference type="Proteomes" id="UP000612855">
    <property type="component" value="Unassembled WGS sequence"/>
</dbReference>